<dbReference type="RefSeq" id="WP_190764380.1">
    <property type="nucleotide sequence ID" value="NZ_JACXLD010000004.1"/>
</dbReference>
<name>A0A927GWC3_9GAMM</name>
<comment type="caution">
    <text evidence="1">The sequence shown here is derived from an EMBL/GenBank/DDBJ whole genome shotgun (WGS) entry which is preliminary data.</text>
</comment>
<dbReference type="AlphaFoldDB" id="A0A927GWC3"/>
<evidence type="ECO:0008006" key="3">
    <source>
        <dbReference type="Google" id="ProtNLM"/>
    </source>
</evidence>
<dbReference type="EMBL" id="JACXLD010000004">
    <property type="protein sequence ID" value="MBD2858978.1"/>
    <property type="molecule type" value="Genomic_DNA"/>
</dbReference>
<keyword evidence="2" id="KW-1185">Reference proteome</keyword>
<dbReference type="Proteomes" id="UP000610558">
    <property type="component" value="Unassembled WGS sequence"/>
</dbReference>
<accession>A0A927GWC3</accession>
<proteinExistence type="predicted"/>
<gene>
    <name evidence="1" type="ORF">IB286_08130</name>
</gene>
<protein>
    <recommendedName>
        <fullName evidence="3">Chromosome partitioning protein ParA</fullName>
    </recommendedName>
</protein>
<evidence type="ECO:0000313" key="1">
    <source>
        <dbReference type="EMBL" id="MBD2858978.1"/>
    </source>
</evidence>
<evidence type="ECO:0000313" key="2">
    <source>
        <dbReference type="Proteomes" id="UP000610558"/>
    </source>
</evidence>
<organism evidence="1 2">
    <name type="scientific">Spongiibacter pelagi</name>
    <dbReference type="NCBI Taxonomy" id="2760804"/>
    <lineage>
        <taxon>Bacteria</taxon>
        <taxon>Pseudomonadati</taxon>
        <taxon>Pseudomonadota</taxon>
        <taxon>Gammaproteobacteria</taxon>
        <taxon>Cellvibrionales</taxon>
        <taxon>Spongiibacteraceae</taxon>
        <taxon>Spongiibacter</taxon>
    </lineage>
</organism>
<reference evidence="1" key="1">
    <citation type="submission" date="2020-09" db="EMBL/GenBank/DDBJ databases">
        <authorList>
            <person name="Yoon J.-W."/>
        </authorList>
    </citation>
    <scope>NUCLEOTIDE SEQUENCE</scope>
    <source>
        <strain evidence="1">KMU-158</strain>
    </source>
</reference>
<sequence length="444" mass="50340">MSGFTEAIVFFKDNKVVKEMFFSEFEAVLDDVVGIPDFTNQALQAAFVKIDADLHVVGAVFFLVSFDETGKVSASWNIPLRHLMDRGSKGLDLGGGPIQLVCRSLCPVAWHKDQLWDPVVGDQGTFYALSKAIKKNRLGIVSRPAQAEKGKEKERHSLPLSEDVADVVPISEAVNRALEKAFQEKLASLKDEEKLSIATQAEAFRSRTDDLEKKYTKMLGEREKQIAHLKKLVLQAQTGQQSLQKQLTETQDLLARHQSELEAQVSHGDAHAQQQLDMLKEEYERRFELQLAEQLASVNQQMEQRERELLERSTQIVDIRAELRGLREQNQQLLGGDNKLIQEMGDKGIIFIAYHPGVEHLVIPPAELQEYLENANEYVAKRCEVDFEHYKLWLEHYHLPICRGLNEDGDICGEPIDKVLRPVLFRPGESDRCSHHAESLAPVE</sequence>